<dbReference type="Proteomes" id="UP000176422">
    <property type="component" value="Unassembled WGS sequence"/>
</dbReference>
<comment type="caution">
    <text evidence="11">The sequence shown here is derived from an EMBL/GenBank/DDBJ whole genome shotgun (WGS) entry which is preliminary data.</text>
</comment>
<evidence type="ECO:0000256" key="7">
    <source>
        <dbReference type="ARBA" id="ARBA00023136"/>
    </source>
</evidence>
<dbReference type="Pfam" id="PF00482">
    <property type="entry name" value="T2SSF"/>
    <property type="match status" value="2"/>
</dbReference>
<evidence type="ECO:0000256" key="3">
    <source>
        <dbReference type="ARBA" id="ARBA00022448"/>
    </source>
</evidence>
<feature type="transmembrane region" description="Helical" evidence="9">
    <location>
        <begin position="126"/>
        <end position="149"/>
    </location>
</feature>
<keyword evidence="5 8" id="KW-0812">Transmembrane</keyword>
<reference evidence="11 12" key="1">
    <citation type="journal article" date="2016" name="Nat. Commun.">
        <title>Thousands of microbial genomes shed light on interconnected biogeochemical processes in an aquifer system.</title>
        <authorList>
            <person name="Anantharaman K."/>
            <person name="Brown C.T."/>
            <person name="Hug L.A."/>
            <person name="Sharon I."/>
            <person name="Castelle C.J."/>
            <person name="Probst A.J."/>
            <person name="Thomas B.C."/>
            <person name="Singh A."/>
            <person name="Wilkins M.J."/>
            <person name="Karaoz U."/>
            <person name="Brodie E.L."/>
            <person name="Williams K.H."/>
            <person name="Hubbard S.S."/>
            <person name="Banfield J.F."/>
        </authorList>
    </citation>
    <scope>NUCLEOTIDE SEQUENCE [LARGE SCALE GENOMIC DNA]</scope>
</reference>
<dbReference type="InterPro" id="IPR018076">
    <property type="entry name" value="T2SS_GspF_dom"/>
</dbReference>
<name>A0A1F8DXI6_9BACT</name>
<evidence type="ECO:0000256" key="8">
    <source>
        <dbReference type="RuleBase" id="RU003923"/>
    </source>
</evidence>
<evidence type="ECO:0000313" key="12">
    <source>
        <dbReference type="Proteomes" id="UP000176422"/>
    </source>
</evidence>
<keyword evidence="3 8" id="KW-0813">Transport</keyword>
<keyword evidence="4" id="KW-1003">Cell membrane</keyword>
<feature type="transmembrane region" description="Helical" evidence="9">
    <location>
        <begin position="180"/>
        <end position="198"/>
    </location>
</feature>
<dbReference type="GO" id="GO:0005886">
    <property type="term" value="C:plasma membrane"/>
    <property type="evidence" value="ECO:0007669"/>
    <property type="project" value="UniProtKB-SubCell"/>
</dbReference>
<dbReference type="PANTHER" id="PTHR30012:SF0">
    <property type="entry name" value="TYPE II SECRETION SYSTEM PROTEIN F-RELATED"/>
    <property type="match status" value="1"/>
</dbReference>
<evidence type="ECO:0000256" key="9">
    <source>
        <dbReference type="SAM" id="Phobius"/>
    </source>
</evidence>
<evidence type="ECO:0000256" key="4">
    <source>
        <dbReference type="ARBA" id="ARBA00022475"/>
    </source>
</evidence>
<dbReference type="GO" id="GO:0009306">
    <property type="term" value="P:protein secretion"/>
    <property type="evidence" value="ECO:0007669"/>
    <property type="project" value="InterPro"/>
</dbReference>
<evidence type="ECO:0000256" key="5">
    <source>
        <dbReference type="ARBA" id="ARBA00022692"/>
    </source>
</evidence>
<accession>A0A1F8DXI6</accession>
<dbReference type="InterPro" id="IPR001992">
    <property type="entry name" value="T2SS_GspF/T4SS_PilC_CS"/>
</dbReference>
<dbReference type="EMBL" id="MGIT01000001">
    <property type="protein sequence ID" value="OGM93257.1"/>
    <property type="molecule type" value="Genomic_DNA"/>
</dbReference>
<feature type="domain" description="Type II secretion system protein GspF" evidence="10">
    <location>
        <begin position="27"/>
        <end position="150"/>
    </location>
</feature>
<dbReference type="PANTHER" id="PTHR30012">
    <property type="entry name" value="GENERAL SECRETION PATHWAY PROTEIN"/>
    <property type="match status" value="1"/>
</dbReference>
<organism evidence="11 12">
    <name type="scientific">Candidatus Wolfebacteria bacterium RIFOXYB1_FULL_54_12</name>
    <dbReference type="NCBI Taxonomy" id="1802559"/>
    <lineage>
        <taxon>Bacteria</taxon>
        <taxon>Candidatus Wolfeibacteriota</taxon>
    </lineage>
</organism>
<gene>
    <name evidence="11" type="ORF">A2372_02525</name>
</gene>
<feature type="domain" description="Type II secretion system protein GspF" evidence="10">
    <location>
        <begin position="231"/>
        <end position="353"/>
    </location>
</feature>
<feature type="transmembrane region" description="Helical" evidence="9">
    <location>
        <begin position="210"/>
        <end position="228"/>
    </location>
</feature>
<dbReference type="InterPro" id="IPR042094">
    <property type="entry name" value="T2SS_GspF_sf"/>
</dbReference>
<dbReference type="Gene3D" id="1.20.81.30">
    <property type="entry name" value="Type II secretion system (T2SS), domain F"/>
    <property type="match status" value="2"/>
</dbReference>
<comment type="similarity">
    <text evidence="2 8">Belongs to the GSP F family.</text>
</comment>
<dbReference type="PROSITE" id="PS00874">
    <property type="entry name" value="T2SP_F"/>
    <property type="match status" value="1"/>
</dbReference>
<sequence>MANFIASLNQSFTNAFTRVSLAERIMFVKHMSMMIHSGMTEVESLRLIRSQIRNKGFLTILDDIIMSVENGQALSTALARYNRVFGDLFVNIIKIGELSGTLSENLDYLALEMRKSQSLRSKVRGALIYPAVIFAATIGVVGGLIFFILPKILPIFKSLKVTLPFTTRALMAVSDALRSHTILIGFILIAVIVIMLVLRRIPVTRYILHRILLSLPIFGNISIGFNMANMTRVLGMLLKSGEKIVQAVSITADASSNMVYRKALQEAVIEIQKGKTLYAYFEEHEHLFPPTVGRMIEVGEKTGNLDNNLAYLAEFYENEVDEVTKNLSGILEPLLLVVMGVAVGFVALAIITPIYGITQGLKTK</sequence>
<protein>
    <recommendedName>
        <fullName evidence="10">Type II secretion system protein GspF domain-containing protein</fullName>
    </recommendedName>
</protein>
<dbReference type="AlphaFoldDB" id="A0A1F8DXI6"/>
<evidence type="ECO:0000256" key="6">
    <source>
        <dbReference type="ARBA" id="ARBA00022989"/>
    </source>
</evidence>
<dbReference type="PRINTS" id="PR00812">
    <property type="entry name" value="BCTERIALGSPF"/>
</dbReference>
<proteinExistence type="inferred from homology"/>
<evidence type="ECO:0000256" key="1">
    <source>
        <dbReference type="ARBA" id="ARBA00004651"/>
    </source>
</evidence>
<evidence type="ECO:0000259" key="10">
    <source>
        <dbReference type="Pfam" id="PF00482"/>
    </source>
</evidence>
<dbReference type="InterPro" id="IPR003004">
    <property type="entry name" value="GspF/PilC"/>
</dbReference>
<evidence type="ECO:0000313" key="11">
    <source>
        <dbReference type="EMBL" id="OGM93257.1"/>
    </source>
</evidence>
<comment type="subcellular location">
    <subcellularLocation>
        <location evidence="1 8">Cell membrane</location>
        <topology evidence="1 8">Multi-pass membrane protein</topology>
    </subcellularLocation>
</comment>
<evidence type="ECO:0000256" key="2">
    <source>
        <dbReference type="ARBA" id="ARBA00005745"/>
    </source>
</evidence>
<keyword evidence="7 9" id="KW-0472">Membrane</keyword>
<dbReference type="STRING" id="1802559.A2372_02525"/>
<feature type="transmembrane region" description="Helical" evidence="9">
    <location>
        <begin position="334"/>
        <end position="357"/>
    </location>
</feature>
<keyword evidence="6 9" id="KW-1133">Transmembrane helix</keyword>